<dbReference type="AlphaFoldDB" id="A0A4U8UQQ5"/>
<accession>A0A4U8UQQ5</accession>
<dbReference type="EMBL" id="AZBU02000001">
    <property type="protein sequence ID" value="TMS35371.1"/>
    <property type="molecule type" value="Genomic_DNA"/>
</dbReference>
<reference evidence="1 2" key="1">
    <citation type="journal article" date="2015" name="Genome Biol.">
        <title>Comparative genomics of Steinernema reveals deeply conserved gene regulatory networks.</title>
        <authorList>
            <person name="Dillman A.R."/>
            <person name="Macchietto M."/>
            <person name="Porter C.F."/>
            <person name="Rogers A."/>
            <person name="Williams B."/>
            <person name="Antoshechkin I."/>
            <person name="Lee M.M."/>
            <person name="Goodwin Z."/>
            <person name="Lu X."/>
            <person name="Lewis E.E."/>
            <person name="Goodrich-Blair H."/>
            <person name="Stock S.P."/>
            <person name="Adams B.J."/>
            <person name="Sternberg P.W."/>
            <person name="Mortazavi A."/>
        </authorList>
    </citation>
    <scope>NUCLEOTIDE SEQUENCE [LARGE SCALE GENOMIC DNA]</scope>
    <source>
        <strain evidence="1 2">ALL</strain>
    </source>
</reference>
<gene>
    <name evidence="1" type="ORF">L596_002786</name>
</gene>
<protein>
    <submittedName>
        <fullName evidence="1">Uncharacterized protein</fullName>
    </submittedName>
</protein>
<name>A0A4U8UQQ5_STECR</name>
<organism evidence="1 2">
    <name type="scientific">Steinernema carpocapsae</name>
    <name type="common">Entomopathogenic nematode</name>
    <dbReference type="NCBI Taxonomy" id="34508"/>
    <lineage>
        <taxon>Eukaryota</taxon>
        <taxon>Metazoa</taxon>
        <taxon>Ecdysozoa</taxon>
        <taxon>Nematoda</taxon>
        <taxon>Chromadorea</taxon>
        <taxon>Rhabditida</taxon>
        <taxon>Tylenchina</taxon>
        <taxon>Panagrolaimomorpha</taxon>
        <taxon>Strongyloidoidea</taxon>
        <taxon>Steinernematidae</taxon>
        <taxon>Steinernema</taxon>
    </lineage>
</organism>
<keyword evidence="2" id="KW-1185">Reference proteome</keyword>
<sequence>MRLLGALSSSLSRTRFTSYWFTERSGGVGLRFRSTSVFCSPQFYLSDSQNVRLFISRINVQGLRAICEFSSD</sequence>
<dbReference type="Proteomes" id="UP000298663">
    <property type="component" value="Chromosome X"/>
</dbReference>
<comment type="caution">
    <text evidence="1">The sequence shown here is derived from an EMBL/GenBank/DDBJ whole genome shotgun (WGS) entry which is preliminary data.</text>
</comment>
<proteinExistence type="predicted"/>
<dbReference type="EMBL" id="CM016762">
    <property type="protein sequence ID" value="TMS35371.1"/>
    <property type="molecule type" value="Genomic_DNA"/>
</dbReference>
<reference evidence="1 2" key="2">
    <citation type="journal article" date="2019" name="G3 (Bethesda)">
        <title>Hybrid Assembly of the Genome of the Entomopathogenic Nematode Steinernema carpocapsae Identifies the X-Chromosome.</title>
        <authorList>
            <person name="Serra L."/>
            <person name="Macchietto M."/>
            <person name="Macias-Munoz A."/>
            <person name="McGill C.J."/>
            <person name="Rodriguez I.M."/>
            <person name="Rodriguez B."/>
            <person name="Murad R."/>
            <person name="Mortazavi A."/>
        </authorList>
    </citation>
    <scope>NUCLEOTIDE SEQUENCE [LARGE SCALE GENOMIC DNA]</scope>
    <source>
        <strain evidence="1 2">ALL</strain>
    </source>
</reference>
<evidence type="ECO:0000313" key="1">
    <source>
        <dbReference type="EMBL" id="TMS35371.1"/>
    </source>
</evidence>
<evidence type="ECO:0000313" key="2">
    <source>
        <dbReference type="Proteomes" id="UP000298663"/>
    </source>
</evidence>